<name>A0A5P1F479_ASPOF</name>
<protein>
    <submittedName>
        <fullName evidence="1">Uncharacterized protein</fullName>
    </submittedName>
</protein>
<gene>
    <name evidence="1" type="ORF">A4U43_C04F8900</name>
</gene>
<dbReference type="Proteomes" id="UP000243459">
    <property type="component" value="Chromosome 4"/>
</dbReference>
<reference evidence="2" key="1">
    <citation type="journal article" date="2017" name="Nat. Commun.">
        <title>The asparagus genome sheds light on the origin and evolution of a young Y chromosome.</title>
        <authorList>
            <person name="Harkess A."/>
            <person name="Zhou J."/>
            <person name="Xu C."/>
            <person name="Bowers J.E."/>
            <person name="Van der Hulst R."/>
            <person name="Ayyampalayam S."/>
            <person name="Mercati F."/>
            <person name="Riccardi P."/>
            <person name="McKain M.R."/>
            <person name="Kakrana A."/>
            <person name="Tang H."/>
            <person name="Ray J."/>
            <person name="Groenendijk J."/>
            <person name="Arikit S."/>
            <person name="Mathioni S.M."/>
            <person name="Nakano M."/>
            <person name="Shan H."/>
            <person name="Telgmann-Rauber A."/>
            <person name="Kanno A."/>
            <person name="Yue Z."/>
            <person name="Chen H."/>
            <person name="Li W."/>
            <person name="Chen Y."/>
            <person name="Xu X."/>
            <person name="Zhang Y."/>
            <person name="Luo S."/>
            <person name="Chen H."/>
            <person name="Gao J."/>
            <person name="Mao Z."/>
            <person name="Pires J.C."/>
            <person name="Luo M."/>
            <person name="Kudrna D."/>
            <person name="Wing R.A."/>
            <person name="Meyers B.C."/>
            <person name="Yi K."/>
            <person name="Kong H."/>
            <person name="Lavrijsen P."/>
            <person name="Sunseri F."/>
            <person name="Falavigna A."/>
            <person name="Ye Y."/>
            <person name="Leebens-Mack J.H."/>
            <person name="Chen G."/>
        </authorList>
    </citation>
    <scope>NUCLEOTIDE SEQUENCE [LARGE SCALE GENOMIC DNA]</scope>
    <source>
        <strain evidence="2">cv. DH0086</strain>
    </source>
</reference>
<evidence type="ECO:0000313" key="2">
    <source>
        <dbReference type="Proteomes" id="UP000243459"/>
    </source>
</evidence>
<sequence>MFEKDKLYKVVLEVKLRNPVSNETTLIAGVKTAKDGLNYNENDVKLDPNGEWTQVETPKIQASRLNPLAFESMEFRLRKRNEDILVKMELLVRSVQYVEV</sequence>
<dbReference type="Gramene" id="ONK71461">
    <property type="protein sequence ID" value="ONK71461"/>
    <property type="gene ID" value="A4U43_C04F8900"/>
</dbReference>
<organism evidence="1 2">
    <name type="scientific">Asparagus officinalis</name>
    <name type="common">Garden asparagus</name>
    <dbReference type="NCBI Taxonomy" id="4686"/>
    <lineage>
        <taxon>Eukaryota</taxon>
        <taxon>Viridiplantae</taxon>
        <taxon>Streptophyta</taxon>
        <taxon>Embryophyta</taxon>
        <taxon>Tracheophyta</taxon>
        <taxon>Spermatophyta</taxon>
        <taxon>Magnoliopsida</taxon>
        <taxon>Liliopsida</taxon>
        <taxon>Asparagales</taxon>
        <taxon>Asparagaceae</taxon>
        <taxon>Asparagoideae</taxon>
        <taxon>Asparagus</taxon>
    </lineage>
</organism>
<dbReference type="AlphaFoldDB" id="A0A5P1F479"/>
<accession>A0A5P1F479</accession>
<dbReference type="EMBL" id="CM007384">
    <property type="protein sequence ID" value="ONK71461.1"/>
    <property type="molecule type" value="Genomic_DNA"/>
</dbReference>
<proteinExistence type="predicted"/>
<keyword evidence="2" id="KW-1185">Reference proteome</keyword>
<evidence type="ECO:0000313" key="1">
    <source>
        <dbReference type="EMBL" id="ONK71461.1"/>
    </source>
</evidence>